<reference evidence="1 2" key="1">
    <citation type="journal article" date="2018" name="Front. Plant Sci.">
        <title>Red Clover (Trifolium pratense) and Zigzag Clover (T. medium) - A Picture of Genomic Similarities and Differences.</title>
        <authorList>
            <person name="Dluhosova J."/>
            <person name="Istvanek J."/>
            <person name="Nedelnik J."/>
            <person name="Repkova J."/>
        </authorList>
    </citation>
    <scope>NUCLEOTIDE SEQUENCE [LARGE SCALE GENOMIC DNA]</scope>
    <source>
        <strain evidence="2">cv. 10/8</strain>
        <tissue evidence="1">Leaf</tissue>
    </source>
</reference>
<dbReference type="AlphaFoldDB" id="A0A392P1L2"/>
<sequence>PFAITNAPPAPSLVDRRSFTHGKAWVSAERQVKEGVEDVDGVRVGDVLVRLGSQKKNEGNTGAPSKRVGETIINVTHHTEKEPMSDARVYVRKYKPMMKDVHWAQNGVVASVIKGEAISFVQNRIADAGFLELTIIPMGADKVLARSTSEADVVTIFYGAKEFFNLIFSNWVRWNKEVVPSQRGAW</sequence>
<keyword evidence="2" id="KW-1185">Reference proteome</keyword>
<dbReference type="PANTHER" id="PTHR34427:SF5">
    <property type="entry name" value="DUF4283 DOMAIN-CONTAINING PROTEIN"/>
    <property type="match status" value="1"/>
</dbReference>
<accession>A0A392P1L2</accession>
<gene>
    <name evidence="1" type="ORF">A2U01_0025742</name>
</gene>
<evidence type="ECO:0000313" key="1">
    <source>
        <dbReference type="EMBL" id="MCI04695.1"/>
    </source>
</evidence>
<feature type="non-terminal residue" evidence="1">
    <location>
        <position position="186"/>
    </location>
</feature>
<name>A0A392P1L2_9FABA</name>
<evidence type="ECO:0000313" key="2">
    <source>
        <dbReference type="Proteomes" id="UP000265520"/>
    </source>
</evidence>
<protein>
    <submittedName>
        <fullName evidence="1">DUF4283 domain protein</fullName>
    </submittedName>
</protein>
<proteinExistence type="predicted"/>
<dbReference type="PANTHER" id="PTHR34427">
    <property type="entry name" value="DUF4283 DOMAIN PROTEIN"/>
    <property type="match status" value="1"/>
</dbReference>
<organism evidence="1 2">
    <name type="scientific">Trifolium medium</name>
    <dbReference type="NCBI Taxonomy" id="97028"/>
    <lineage>
        <taxon>Eukaryota</taxon>
        <taxon>Viridiplantae</taxon>
        <taxon>Streptophyta</taxon>
        <taxon>Embryophyta</taxon>
        <taxon>Tracheophyta</taxon>
        <taxon>Spermatophyta</taxon>
        <taxon>Magnoliopsida</taxon>
        <taxon>eudicotyledons</taxon>
        <taxon>Gunneridae</taxon>
        <taxon>Pentapetalae</taxon>
        <taxon>rosids</taxon>
        <taxon>fabids</taxon>
        <taxon>Fabales</taxon>
        <taxon>Fabaceae</taxon>
        <taxon>Papilionoideae</taxon>
        <taxon>50 kb inversion clade</taxon>
        <taxon>NPAAA clade</taxon>
        <taxon>Hologalegina</taxon>
        <taxon>IRL clade</taxon>
        <taxon>Trifolieae</taxon>
        <taxon>Trifolium</taxon>
    </lineage>
</organism>
<dbReference type="EMBL" id="LXQA010056208">
    <property type="protein sequence ID" value="MCI04695.1"/>
    <property type="molecule type" value="Genomic_DNA"/>
</dbReference>
<dbReference type="Proteomes" id="UP000265520">
    <property type="component" value="Unassembled WGS sequence"/>
</dbReference>
<feature type="non-terminal residue" evidence="1">
    <location>
        <position position="1"/>
    </location>
</feature>
<comment type="caution">
    <text evidence="1">The sequence shown here is derived from an EMBL/GenBank/DDBJ whole genome shotgun (WGS) entry which is preliminary data.</text>
</comment>